<keyword evidence="1" id="KW-1133">Transmembrane helix</keyword>
<evidence type="ECO:0000256" key="1">
    <source>
        <dbReference type="SAM" id="Phobius"/>
    </source>
</evidence>
<reference evidence="2" key="1">
    <citation type="submission" date="2018-02" db="EMBL/GenBank/DDBJ databases">
        <title>Rhizophora mucronata_Transcriptome.</title>
        <authorList>
            <person name="Meera S.P."/>
            <person name="Sreeshan A."/>
            <person name="Augustine A."/>
        </authorList>
    </citation>
    <scope>NUCLEOTIDE SEQUENCE</scope>
    <source>
        <tissue evidence="2">Leaf</tissue>
    </source>
</reference>
<evidence type="ECO:0000313" key="2">
    <source>
        <dbReference type="EMBL" id="MBX57879.1"/>
    </source>
</evidence>
<protein>
    <submittedName>
        <fullName evidence="2">Uncharacterized protein</fullName>
    </submittedName>
</protein>
<name>A0A2P2PTD7_RHIMU</name>
<feature type="transmembrane region" description="Helical" evidence="1">
    <location>
        <begin position="9"/>
        <end position="29"/>
    </location>
</feature>
<accession>A0A2P2PTD7</accession>
<dbReference type="EMBL" id="GGEC01077395">
    <property type="protein sequence ID" value="MBX57879.1"/>
    <property type="molecule type" value="Transcribed_RNA"/>
</dbReference>
<dbReference type="AlphaFoldDB" id="A0A2P2PTD7"/>
<organism evidence="2">
    <name type="scientific">Rhizophora mucronata</name>
    <name type="common">Asiatic mangrove</name>
    <dbReference type="NCBI Taxonomy" id="61149"/>
    <lineage>
        <taxon>Eukaryota</taxon>
        <taxon>Viridiplantae</taxon>
        <taxon>Streptophyta</taxon>
        <taxon>Embryophyta</taxon>
        <taxon>Tracheophyta</taxon>
        <taxon>Spermatophyta</taxon>
        <taxon>Magnoliopsida</taxon>
        <taxon>eudicotyledons</taxon>
        <taxon>Gunneridae</taxon>
        <taxon>Pentapetalae</taxon>
        <taxon>rosids</taxon>
        <taxon>fabids</taxon>
        <taxon>Malpighiales</taxon>
        <taxon>Rhizophoraceae</taxon>
        <taxon>Rhizophora</taxon>
    </lineage>
</organism>
<keyword evidence="1" id="KW-0472">Membrane</keyword>
<keyword evidence="1" id="KW-0812">Transmembrane</keyword>
<sequence length="50" mass="6057">MNFKAAKEALFLFLFVINLINQAWLWILLSNSKYILVHRKLQLIIQTYLY</sequence>
<proteinExistence type="predicted"/>